<name>A0A151TTW9_CAJCA</name>
<dbReference type="PANTHER" id="PTHR46858:SF6">
    <property type="entry name" value="LIGASE, PUTATIVE-RELATED"/>
    <property type="match status" value="1"/>
</dbReference>
<dbReference type="InterPro" id="IPR013083">
    <property type="entry name" value="Znf_RING/FYVE/PHD"/>
</dbReference>
<feature type="domain" description="RING-type" evidence="6">
    <location>
        <begin position="419"/>
        <end position="459"/>
    </location>
</feature>
<dbReference type="EMBL" id="CM003605">
    <property type="protein sequence ID" value="KYP70466.1"/>
    <property type="molecule type" value="Genomic_DNA"/>
</dbReference>
<protein>
    <submittedName>
        <fullName evidence="7">Apoptosis 1 inhibitor</fullName>
    </submittedName>
</protein>
<sequence length="471" mass="53157">MRSNKEQLTFNIAAIQIRSVEDLNLTNLIKEDANSNLFYLLVHSWSLNGTNGSITPSHAHDTKPTCLDAASSHHLDLWHVIFHLLHGSPLPSPLFLTHFTFAVSITLRYGYYANSRLLLGPASSRFIKASSVFVKQLHVSNGNNNQVILHAFNQKPELSSQTNWTVSNFFLVQPYKTKGISLWLNQGSTVRMRWETHTTSSLDLDQLHGMVIKGENRFELLRAKQTSFPNAIALRQTVIGKDAEYIVEEDDKYHIGVLNMNARKIILNMEVNVSAKVYDTTKAKKMCSTANGSCRLSLVFPNTQYVILTATNDGDGGYVEITLVARVLVYILLLGFLMIVVYLILKFLGVYDSISDDQNNQVRVDTYRPNNVVATQTETEPMLRVETNRLSHGTNAEDDEDDSGASSCSSEELYDEKLCAICYDEQRNSFFVPCGHCATCYDCAQRIMEGESKVCPICRRLIHKVRRLYHN</sequence>
<dbReference type="Pfam" id="PF16040">
    <property type="entry name" value="APD1-4_N"/>
    <property type="match status" value="1"/>
</dbReference>
<evidence type="ECO:0000256" key="4">
    <source>
        <dbReference type="PROSITE-ProRule" id="PRU00175"/>
    </source>
</evidence>
<evidence type="ECO:0000256" key="3">
    <source>
        <dbReference type="ARBA" id="ARBA00022833"/>
    </source>
</evidence>
<dbReference type="Pfam" id="PF13920">
    <property type="entry name" value="zf-C3HC4_3"/>
    <property type="match status" value="1"/>
</dbReference>
<gene>
    <name evidence="7" type="ORF">KK1_009686</name>
</gene>
<organism evidence="7 8">
    <name type="scientific">Cajanus cajan</name>
    <name type="common">Pigeon pea</name>
    <name type="synonym">Cajanus indicus</name>
    <dbReference type="NCBI Taxonomy" id="3821"/>
    <lineage>
        <taxon>Eukaryota</taxon>
        <taxon>Viridiplantae</taxon>
        <taxon>Streptophyta</taxon>
        <taxon>Embryophyta</taxon>
        <taxon>Tracheophyta</taxon>
        <taxon>Spermatophyta</taxon>
        <taxon>Magnoliopsida</taxon>
        <taxon>eudicotyledons</taxon>
        <taxon>Gunneridae</taxon>
        <taxon>Pentapetalae</taxon>
        <taxon>rosids</taxon>
        <taxon>fabids</taxon>
        <taxon>Fabales</taxon>
        <taxon>Fabaceae</taxon>
        <taxon>Papilionoideae</taxon>
        <taxon>50 kb inversion clade</taxon>
        <taxon>NPAAA clade</taxon>
        <taxon>indigoferoid/millettioid clade</taxon>
        <taxon>Phaseoleae</taxon>
        <taxon>Cajanus</taxon>
    </lineage>
</organism>
<reference evidence="7 8" key="1">
    <citation type="journal article" date="2012" name="Nat. Biotechnol.">
        <title>Draft genome sequence of pigeonpea (Cajanus cajan), an orphan legume crop of resource-poor farmers.</title>
        <authorList>
            <person name="Varshney R.K."/>
            <person name="Chen W."/>
            <person name="Li Y."/>
            <person name="Bharti A.K."/>
            <person name="Saxena R.K."/>
            <person name="Schlueter J.A."/>
            <person name="Donoghue M.T."/>
            <person name="Azam S."/>
            <person name="Fan G."/>
            <person name="Whaley A.M."/>
            <person name="Farmer A.D."/>
            <person name="Sheridan J."/>
            <person name="Iwata A."/>
            <person name="Tuteja R."/>
            <person name="Penmetsa R.V."/>
            <person name="Wu W."/>
            <person name="Upadhyaya H.D."/>
            <person name="Yang S.P."/>
            <person name="Shah T."/>
            <person name="Saxena K.B."/>
            <person name="Michael T."/>
            <person name="McCombie W.R."/>
            <person name="Yang B."/>
            <person name="Zhang G."/>
            <person name="Yang H."/>
            <person name="Wang J."/>
            <person name="Spillane C."/>
            <person name="Cook D.R."/>
            <person name="May G.D."/>
            <person name="Xu X."/>
            <person name="Jackson S.A."/>
        </authorList>
    </citation>
    <scope>NUCLEOTIDE SEQUENCE [LARGE SCALE GENOMIC DNA]</scope>
    <source>
        <strain evidence="8">cv. Asha</strain>
    </source>
</reference>
<keyword evidence="3" id="KW-0862">Zinc</keyword>
<accession>A0A151TTW9</accession>
<dbReference type="InterPro" id="IPR001841">
    <property type="entry name" value="Znf_RING"/>
</dbReference>
<evidence type="ECO:0000313" key="8">
    <source>
        <dbReference type="Proteomes" id="UP000075243"/>
    </source>
</evidence>
<keyword evidence="2 4" id="KW-0863">Zinc-finger</keyword>
<keyword evidence="5" id="KW-0472">Membrane</keyword>
<evidence type="ECO:0000256" key="1">
    <source>
        <dbReference type="ARBA" id="ARBA00022723"/>
    </source>
</evidence>
<dbReference type="GO" id="GO:0016567">
    <property type="term" value="P:protein ubiquitination"/>
    <property type="evidence" value="ECO:0007669"/>
    <property type="project" value="TreeGrafter"/>
</dbReference>
<dbReference type="Proteomes" id="UP000075243">
    <property type="component" value="Chromosome 3"/>
</dbReference>
<dbReference type="InterPro" id="IPR032010">
    <property type="entry name" value="APD1-4_M"/>
</dbReference>
<dbReference type="InterPro" id="IPR032008">
    <property type="entry name" value="APD1-4_N"/>
</dbReference>
<dbReference type="OMA" id="GERKYET"/>
<dbReference type="GO" id="GO:0008270">
    <property type="term" value="F:zinc ion binding"/>
    <property type="evidence" value="ECO:0007669"/>
    <property type="project" value="UniProtKB-KW"/>
</dbReference>
<dbReference type="PANTHER" id="PTHR46858">
    <property type="entry name" value="OS05G0521000 PROTEIN"/>
    <property type="match status" value="1"/>
</dbReference>
<evidence type="ECO:0000259" key="6">
    <source>
        <dbReference type="PROSITE" id="PS50089"/>
    </source>
</evidence>
<dbReference type="GO" id="GO:0061630">
    <property type="term" value="F:ubiquitin protein ligase activity"/>
    <property type="evidence" value="ECO:0007669"/>
    <property type="project" value="TreeGrafter"/>
</dbReference>
<dbReference type="Gene3D" id="3.30.40.10">
    <property type="entry name" value="Zinc/RING finger domain, C3HC4 (zinc finger)"/>
    <property type="match status" value="1"/>
</dbReference>
<keyword evidence="1" id="KW-0479">Metal-binding</keyword>
<dbReference type="Pfam" id="PF16041">
    <property type="entry name" value="APD1-4_M"/>
    <property type="match status" value="1"/>
</dbReference>
<dbReference type="PROSITE" id="PS50089">
    <property type="entry name" value="ZF_RING_2"/>
    <property type="match status" value="1"/>
</dbReference>
<dbReference type="SUPFAM" id="SSF57850">
    <property type="entry name" value="RING/U-box"/>
    <property type="match status" value="1"/>
</dbReference>
<keyword evidence="5" id="KW-1133">Transmembrane helix</keyword>
<dbReference type="AlphaFoldDB" id="A0A151TTW9"/>
<proteinExistence type="predicted"/>
<feature type="transmembrane region" description="Helical" evidence="5">
    <location>
        <begin position="327"/>
        <end position="345"/>
    </location>
</feature>
<evidence type="ECO:0000313" key="7">
    <source>
        <dbReference type="EMBL" id="KYP70466.1"/>
    </source>
</evidence>
<keyword evidence="8" id="KW-1185">Reference proteome</keyword>
<dbReference type="SMART" id="SM00184">
    <property type="entry name" value="RING"/>
    <property type="match status" value="1"/>
</dbReference>
<evidence type="ECO:0000256" key="2">
    <source>
        <dbReference type="ARBA" id="ARBA00022771"/>
    </source>
</evidence>
<keyword evidence="5" id="KW-0812">Transmembrane</keyword>
<evidence type="ECO:0000256" key="5">
    <source>
        <dbReference type="SAM" id="Phobius"/>
    </source>
</evidence>
<dbReference type="Gramene" id="C.cajan_09418.t">
    <property type="protein sequence ID" value="C.cajan_09418.t"/>
    <property type="gene ID" value="C.cajan_09418"/>
</dbReference>